<sequence length="531" mass="57682">MQVTVVCTALETGPGVTSIEFRNSSAPVGTTQVDVTFRIISAGRSVTIQCSGQSQGNNVRQFTFSGSKGNNGSLHVTKSPTLHVCPDVVLLHKYLLKSTFQVQFSERIRDIPVAIKCSAVEPVGGPSVLQLRFTETRVPVDAVTAQVPYEIVSVGSPVQVICRAQSSNVTTSAAHQITSQVTVASVTSVLAAASSVAGGGAKRRRKRNVGLLSQNRTILQYWFNNSAGPPVTFAMDVSPLRILPPADFIRVPSGSFNAVLALDKPAENTVDITCSLDVIPRETQLHNTSELCSSSPTDKVAFTNSTVEIKLSKKDVQFQKDELFKTIDLTLTGSPAWRTESLVRVTCCGQDTGLSLRYANESAVAFTWVELRKLQPVDWSSITSGERKSTLVSDINLTCPCNLKENSCDAGCCCDQDCSDIENKSSTCIPGFFGGATSEKPFEFSCQASWPDSRDWQPFLCVTINNSPVIGYFYNVTSPPLAQDAISFNTLAEKKKREVFTFWKAKNGGQAFQVVCTQQARQLKLLRIVKM</sequence>
<keyword evidence="3" id="KW-1185">Reference proteome</keyword>
<dbReference type="Pfam" id="PF25752">
    <property type="entry name" value="DUF1619_N"/>
    <property type="match status" value="1"/>
</dbReference>
<reference evidence="2" key="1">
    <citation type="submission" date="2023-01" db="EMBL/GenBank/DDBJ databases">
        <title>Genome assembly of the deep-sea coral Lophelia pertusa.</title>
        <authorList>
            <person name="Herrera S."/>
            <person name="Cordes E."/>
        </authorList>
    </citation>
    <scope>NUCLEOTIDE SEQUENCE</scope>
    <source>
        <strain evidence="2">USNM1676648</strain>
        <tissue evidence="2">Polyp</tissue>
    </source>
</reference>
<dbReference type="AlphaFoldDB" id="A0A9W9ZU20"/>
<feature type="domain" description="Tectonic-1-3 N-terminal" evidence="1">
    <location>
        <begin position="393"/>
        <end position="480"/>
    </location>
</feature>
<name>A0A9W9ZU20_9CNID</name>
<dbReference type="InterPro" id="IPR057724">
    <property type="entry name" value="TCTN1-3_N"/>
</dbReference>
<accession>A0A9W9ZU20</accession>
<comment type="caution">
    <text evidence="2">The sequence shown here is derived from an EMBL/GenBank/DDBJ whole genome shotgun (WGS) entry which is preliminary data.</text>
</comment>
<protein>
    <submittedName>
        <fullName evidence="2">Tectonic-2</fullName>
    </submittedName>
</protein>
<proteinExistence type="predicted"/>
<dbReference type="PANTHER" id="PTHR14611">
    <property type="entry name" value="TECTONIC FAMILY MEMBER"/>
    <property type="match status" value="1"/>
</dbReference>
<dbReference type="Proteomes" id="UP001163046">
    <property type="component" value="Unassembled WGS sequence"/>
</dbReference>
<dbReference type="EMBL" id="MU825873">
    <property type="protein sequence ID" value="KAJ7387831.1"/>
    <property type="molecule type" value="Genomic_DNA"/>
</dbReference>
<evidence type="ECO:0000313" key="3">
    <source>
        <dbReference type="Proteomes" id="UP001163046"/>
    </source>
</evidence>
<organism evidence="2 3">
    <name type="scientific">Desmophyllum pertusum</name>
    <dbReference type="NCBI Taxonomy" id="174260"/>
    <lineage>
        <taxon>Eukaryota</taxon>
        <taxon>Metazoa</taxon>
        <taxon>Cnidaria</taxon>
        <taxon>Anthozoa</taxon>
        <taxon>Hexacorallia</taxon>
        <taxon>Scleractinia</taxon>
        <taxon>Caryophylliina</taxon>
        <taxon>Caryophylliidae</taxon>
        <taxon>Desmophyllum</taxon>
    </lineage>
</organism>
<evidence type="ECO:0000259" key="1">
    <source>
        <dbReference type="Pfam" id="PF25752"/>
    </source>
</evidence>
<gene>
    <name evidence="2" type="primary">TCTN2_2</name>
    <name evidence="2" type="ORF">OS493_001178</name>
</gene>
<dbReference type="InterPro" id="IPR040354">
    <property type="entry name" value="TCTN1-3"/>
</dbReference>
<dbReference type="PANTHER" id="PTHR14611:SF2">
    <property type="entry name" value="TECTONIC"/>
    <property type="match status" value="1"/>
</dbReference>
<dbReference type="OrthoDB" id="5975565at2759"/>
<evidence type="ECO:0000313" key="2">
    <source>
        <dbReference type="EMBL" id="KAJ7387831.1"/>
    </source>
</evidence>